<evidence type="ECO:0000313" key="1">
    <source>
        <dbReference type="EMBL" id="MDW2800899.1"/>
    </source>
</evidence>
<evidence type="ECO:0008006" key="3">
    <source>
        <dbReference type="Google" id="ProtNLM"/>
    </source>
</evidence>
<protein>
    <recommendedName>
        <fullName evidence="3">D-ribose pyranase</fullName>
    </recommendedName>
</protein>
<sequence>MEKEIIRRHAACEDVTEETNIEVTAIAPTRTNTYAYITNVMLMGHGEY</sequence>
<proteinExistence type="predicted"/>
<gene>
    <name evidence="1" type="ORF">RZO55_25350</name>
</gene>
<organism evidence="1 2">
    <name type="scientific">Clostridium boliviensis</name>
    <dbReference type="NCBI Taxonomy" id="318465"/>
    <lineage>
        <taxon>Bacteria</taxon>
        <taxon>Bacillati</taxon>
        <taxon>Bacillota</taxon>
        <taxon>Clostridia</taxon>
        <taxon>Eubacteriales</taxon>
        <taxon>Clostridiaceae</taxon>
        <taxon>Clostridium</taxon>
    </lineage>
</organism>
<name>A0ABU4GTJ1_9CLOT</name>
<reference evidence="1 2" key="1">
    <citation type="submission" date="2023-10" db="EMBL/GenBank/DDBJ databases">
        <title>A novel Glycoside Hydrolase 43-Like Enzyme from Clostrdium boliviensis is an Endo-xylanase, and a Candidate for Xylooligosaccharides Production from Different Xylan Substrates.</title>
        <authorList>
            <person name="Alvarez M.T."/>
            <person name="Rocabado-Villegas L.R."/>
            <person name="Salas-Veizaga D.M."/>
            <person name="Linares-Pasten J.A."/>
            <person name="Gudmundsdottir E.E."/>
            <person name="Hreggvidsson G.O."/>
            <person name="Adlercreutz P."/>
            <person name="Nordberg Karlsson E."/>
        </authorList>
    </citation>
    <scope>NUCLEOTIDE SEQUENCE [LARGE SCALE GENOMIC DNA]</scope>
    <source>
        <strain evidence="1 2">E-1</strain>
    </source>
</reference>
<dbReference type="RefSeq" id="WP_318067061.1">
    <property type="nucleotide sequence ID" value="NZ_JAWONS010000329.1"/>
</dbReference>
<dbReference type="Proteomes" id="UP001276854">
    <property type="component" value="Unassembled WGS sequence"/>
</dbReference>
<keyword evidence="2" id="KW-1185">Reference proteome</keyword>
<accession>A0ABU4GTJ1</accession>
<comment type="caution">
    <text evidence="1">The sequence shown here is derived from an EMBL/GenBank/DDBJ whole genome shotgun (WGS) entry which is preliminary data.</text>
</comment>
<evidence type="ECO:0000313" key="2">
    <source>
        <dbReference type="Proteomes" id="UP001276854"/>
    </source>
</evidence>
<dbReference type="EMBL" id="JAWONS010000329">
    <property type="protein sequence ID" value="MDW2800899.1"/>
    <property type="molecule type" value="Genomic_DNA"/>
</dbReference>